<reference evidence="4 5" key="1">
    <citation type="submission" date="2018-07" db="EMBL/GenBank/DDBJ databases">
        <title>Halomonas rutogse sp. nov., isolated from Lake TangqianCo on Tibetan Plateau.</title>
        <authorList>
            <person name="Lu H."/>
            <person name="Xing P."/>
            <person name="Wu Q."/>
        </authorList>
    </citation>
    <scope>NUCLEOTIDE SEQUENCE [LARGE SCALE GENOMIC DNA]</scope>
    <source>
        <strain evidence="4 5">TQ8S</strain>
    </source>
</reference>
<accession>A0A368TTS0</accession>
<dbReference type="InterPro" id="IPR050447">
    <property type="entry name" value="Erg6_SMT_methyltransf"/>
</dbReference>
<dbReference type="Pfam" id="PF08241">
    <property type="entry name" value="Methyltransf_11"/>
    <property type="match status" value="1"/>
</dbReference>
<feature type="region of interest" description="Disordered" evidence="2">
    <location>
        <begin position="221"/>
        <end position="241"/>
    </location>
</feature>
<proteinExistence type="predicted"/>
<dbReference type="PANTHER" id="PTHR44068:SF11">
    <property type="entry name" value="GERANYL DIPHOSPHATE 2-C-METHYLTRANSFERASE"/>
    <property type="match status" value="1"/>
</dbReference>
<comment type="caution">
    <text evidence="4">The sequence shown here is derived from an EMBL/GenBank/DDBJ whole genome shotgun (WGS) entry which is preliminary data.</text>
</comment>
<evidence type="ECO:0000256" key="2">
    <source>
        <dbReference type="SAM" id="MobiDB-lite"/>
    </source>
</evidence>
<evidence type="ECO:0000256" key="1">
    <source>
        <dbReference type="ARBA" id="ARBA00022679"/>
    </source>
</evidence>
<protein>
    <submittedName>
        <fullName evidence="4">Class I SAM-dependent methyltransferase</fullName>
    </submittedName>
</protein>
<dbReference type="InterPro" id="IPR029063">
    <property type="entry name" value="SAM-dependent_MTases_sf"/>
</dbReference>
<dbReference type="GO" id="GO:0008757">
    <property type="term" value="F:S-adenosylmethionine-dependent methyltransferase activity"/>
    <property type="evidence" value="ECO:0007669"/>
    <property type="project" value="InterPro"/>
</dbReference>
<keyword evidence="1 4" id="KW-0808">Transferase</keyword>
<dbReference type="Gene3D" id="3.40.50.150">
    <property type="entry name" value="Vaccinia Virus protein VP39"/>
    <property type="match status" value="1"/>
</dbReference>
<sequence length="276" mass="30323">MSLSNHYQQYLSVEDVLGRVAEHYPAGASYYQLAPLDQLHIGGLKASHRLLNLLNAGTHPRVLDIGAGVGGLMRQAAQQGFTLVGLDITHAFNRLNQGLSRQLGLEHQLHAITGDAMALPFPDSSFDAVLFQHSFLNMPDTAKVLAECRRVLRPGGVVVMHEVVSGPNAASLRYPVPWASDPQHSCLMPAAMLLEKMRKAGLQLEHVEDWSADALAWRQRQREKETLSTQHDGQSKPAPALSPQLIFGQRFMEMGKNLVKNLADEAIQVVEIKASC</sequence>
<evidence type="ECO:0000313" key="4">
    <source>
        <dbReference type="EMBL" id="RCV88094.1"/>
    </source>
</evidence>
<organism evidence="4 5">
    <name type="scientific">Vreelandella rituensis</name>
    <dbReference type="NCBI Taxonomy" id="2282306"/>
    <lineage>
        <taxon>Bacteria</taxon>
        <taxon>Pseudomonadati</taxon>
        <taxon>Pseudomonadota</taxon>
        <taxon>Gammaproteobacteria</taxon>
        <taxon>Oceanospirillales</taxon>
        <taxon>Halomonadaceae</taxon>
        <taxon>Vreelandella</taxon>
    </lineage>
</organism>
<dbReference type="CDD" id="cd02440">
    <property type="entry name" value="AdoMet_MTases"/>
    <property type="match status" value="1"/>
</dbReference>
<dbReference type="SUPFAM" id="SSF53335">
    <property type="entry name" value="S-adenosyl-L-methionine-dependent methyltransferases"/>
    <property type="match status" value="1"/>
</dbReference>
<name>A0A368TTS0_9GAMM</name>
<dbReference type="EMBL" id="QPIJ01000043">
    <property type="protein sequence ID" value="RCV88094.1"/>
    <property type="molecule type" value="Genomic_DNA"/>
</dbReference>
<dbReference type="Proteomes" id="UP000253204">
    <property type="component" value="Unassembled WGS sequence"/>
</dbReference>
<feature type="domain" description="Methyltransferase type 11" evidence="3">
    <location>
        <begin position="63"/>
        <end position="159"/>
    </location>
</feature>
<evidence type="ECO:0000259" key="3">
    <source>
        <dbReference type="Pfam" id="PF08241"/>
    </source>
</evidence>
<dbReference type="InterPro" id="IPR013216">
    <property type="entry name" value="Methyltransf_11"/>
</dbReference>
<evidence type="ECO:0000313" key="5">
    <source>
        <dbReference type="Proteomes" id="UP000253204"/>
    </source>
</evidence>
<keyword evidence="5" id="KW-1185">Reference proteome</keyword>
<dbReference type="OrthoDB" id="529208at2"/>
<dbReference type="RefSeq" id="WP_114487811.1">
    <property type="nucleotide sequence ID" value="NZ_QPIJ01000043.1"/>
</dbReference>
<gene>
    <name evidence="4" type="ORF">DU506_15535</name>
</gene>
<keyword evidence="4" id="KW-0489">Methyltransferase</keyword>
<dbReference type="PANTHER" id="PTHR44068">
    <property type="entry name" value="ZGC:194242"/>
    <property type="match status" value="1"/>
</dbReference>
<dbReference type="GO" id="GO:0032259">
    <property type="term" value="P:methylation"/>
    <property type="evidence" value="ECO:0007669"/>
    <property type="project" value="UniProtKB-KW"/>
</dbReference>
<dbReference type="AlphaFoldDB" id="A0A368TTS0"/>